<dbReference type="EMBL" id="AAMIOU010000074">
    <property type="protein sequence ID" value="EDH7247720.1"/>
    <property type="molecule type" value="Genomic_DNA"/>
</dbReference>
<dbReference type="EMBL" id="AAMJGE010000001">
    <property type="protein sequence ID" value="EDH9228210.1"/>
    <property type="molecule type" value="Genomic_DNA"/>
</dbReference>
<reference evidence="3" key="2">
    <citation type="submission" date="2018-07" db="EMBL/GenBank/DDBJ databases">
        <authorList>
            <consortium name="PulseNet: The National Subtyping Network for Foodborne Disease Surveillance"/>
            <person name="Tarr C.L."/>
            <person name="Trees E."/>
            <person name="Katz L.S."/>
            <person name="Carleton-Romer H.A."/>
            <person name="Stroika S."/>
            <person name="Kucerova Z."/>
            <person name="Roache K.F."/>
            <person name="Sabol A.L."/>
            <person name="Besser J."/>
            <person name="Gerner-Smidt P."/>
        </authorList>
    </citation>
    <scope>NUCLEOTIDE SEQUENCE</scope>
    <source>
        <strain evidence="3">PNUSAS013764</strain>
    </source>
</reference>
<evidence type="ECO:0000313" key="3">
    <source>
        <dbReference type="EMBL" id="EDH7247720.1"/>
    </source>
</evidence>
<proteinExistence type="predicted"/>
<protein>
    <submittedName>
        <fullName evidence="1">Uncharacterized protein</fullName>
    </submittedName>
</protein>
<name>A0A635D0T0_SALET</name>
<evidence type="ECO:0000313" key="4">
    <source>
        <dbReference type="EMBL" id="EDH9228210.1"/>
    </source>
</evidence>
<dbReference type="EMBL" id="AAMIHC010000002">
    <property type="protein sequence ID" value="EDH6339209.1"/>
    <property type="molecule type" value="Genomic_DNA"/>
</dbReference>
<evidence type="ECO:0000313" key="1">
    <source>
        <dbReference type="EMBL" id="EDH5700277.1"/>
    </source>
</evidence>
<evidence type="ECO:0000313" key="2">
    <source>
        <dbReference type="EMBL" id="EDH6339209.1"/>
    </source>
</evidence>
<organism evidence="1">
    <name type="scientific">Salmonella enterica subsp. enterica serovar Agona</name>
    <dbReference type="NCBI Taxonomy" id="58095"/>
    <lineage>
        <taxon>Bacteria</taxon>
        <taxon>Pseudomonadati</taxon>
        <taxon>Pseudomonadota</taxon>
        <taxon>Gammaproteobacteria</taxon>
        <taxon>Enterobacterales</taxon>
        <taxon>Enterobacteriaceae</taxon>
        <taxon>Salmonella</taxon>
    </lineage>
</organism>
<dbReference type="EMBL" id="AAMIBF010000001">
    <property type="protein sequence ID" value="EDH5700277.1"/>
    <property type="molecule type" value="Genomic_DNA"/>
</dbReference>
<reference evidence="1" key="1">
    <citation type="submission" date="2018-07" db="EMBL/GenBank/DDBJ databases">
        <authorList>
            <person name="Ashton P.M."/>
            <person name="Dallman T."/>
            <person name="Nair S."/>
            <person name="De Pinna E."/>
            <person name="Peters T."/>
            <person name="Grant K."/>
        </authorList>
    </citation>
    <scope>NUCLEOTIDE SEQUENCE</scope>
    <source>
        <strain evidence="1">344039</strain>
        <strain evidence="4">352129</strain>
        <strain evidence="2">369915</strain>
    </source>
</reference>
<comment type="caution">
    <text evidence="1">The sequence shown here is derived from an EMBL/GenBank/DDBJ whole genome shotgun (WGS) entry which is preliminary data.</text>
</comment>
<accession>A0A635D0T0</accession>
<sequence>MHVFSQHPADFFALLAGSSKRHSRIYAKGNTGFFTAETITKIPVFCAAGFDKDIQPTGIDDFVGFIEGF</sequence>
<gene>
    <name evidence="1" type="ORF">CB179_02310</name>
    <name evidence="2" type="ORF">CB381_04690</name>
    <name evidence="3" type="ORF">CBN47_22250</name>
    <name evidence="4" type="ORF">CC399_01980</name>
</gene>
<dbReference type="AlphaFoldDB" id="A0A635D0T0"/>